<dbReference type="PANTHER" id="PTHR32114:SF2">
    <property type="entry name" value="ABC TRANSPORTER ABCH.3"/>
    <property type="match status" value="1"/>
</dbReference>
<evidence type="ECO:0000256" key="4">
    <source>
        <dbReference type="SAM" id="Coils"/>
    </source>
</evidence>
<feature type="coiled-coil region" evidence="4">
    <location>
        <begin position="328"/>
        <end position="430"/>
    </location>
</feature>
<evidence type="ECO:0000313" key="7">
    <source>
        <dbReference type="Proteomes" id="UP000184310"/>
    </source>
</evidence>
<feature type="coiled-coil region" evidence="4">
    <location>
        <begin position="620"/>
        <end position="755"/>
    </location>
</feature>
<dbReference type="InterPro" id="IPR027417">
    <property type="entry name" value="P-loop_NTPase"/>
</dbReference>
<dbReference type="AlphaFoldDB" id="A0A1M6ST14"/>
<dbReference type="InterPro" id="IPR038729">
    <property type="entry name" value="Rad50/SbcC_AAA"/>
</dbReference>
<evidence type="ECO:0000256" key="2">
    <source>
        <dbReference type="ARBA" id="ARBA00011322"/>
    </source>
</evidence>
<dbReference type="EMBL" id="FQZB01000018">
    <property type="protein sequence ID" value="SHK47863.1"/>
    <property type="molecule type" value="Genomic_DNA"/>
</dbReference>
<dbReference type="Gene3D" id="3.40.50.300">
    <property type="entry name" value="P-loop containing nucleotide triphosphate hydrolases"/>
    <property type="match status" value="2"/>
</dbReference>
<evidence type="ECO:0000259" key="5">
    <source>
        <dbReference type="Pfam" id="PF13476"/>
    </source>
</evidence>
<dbReference type="OrthoDB" id="9795626at2"/>
<keyword evidence="7" id="KW-1185">Reference proteome</keyword>
<dbReference type="Pfam" id="PF13558">
    <property type="entry name" value="SbcC_Walker_B"/>
    <property type="match status" value="1"/>
</dbReference>
<dbReference type="SUPFAM" id="SSF52540">
    <property type="entry name" value="P-loop containing nucleoside triphosphate hydrolases"/>
    <property type="match status" value="1"/>
</dbReference>
<feature type="coiled-coil region" evidence="4">
    <location>
        <begin position="781"/>
        <end position="815"/>
    </location>
</feature>
<feature type="domain" description="Rad50/SbcC-type AAA" evidence="5">
    <location>
        <begin position="6"/>
        <end position="212"/>
    </location>
</feature>
<dbReference type="GO" id="GO:0016887">
    <property type="term" value="F:ATP hydrolysis activity"/>
    <property type="evidence" value="ECO:0007669"/>
    <property type="project" value="InterPro"/>
</dbReference>
<name>A0A1M6ST14_9CLOT</name>
<dbReference type="RefSeq" id="WP_072991977.1">
    <property type="nucleotide sequence ID" value="NZ_FQZB01000018.1"/>
</dbReference>
<proteinExistence type="inferred from homology"/>
<keyword evidence="6" id="KW-0269">Exonuclease</keyword>
<evidence type="ECO:0000313" key="6">
    <source>
        <dbReference type="EMBL" id="SHK47863.1"/>
    </source>
</evidence>
<evidence type="ECO:0000256" key="1">
    <source>
        <dbReference type="ARBA" id="ARBA00006930"/>
    </source>
</evidence>
<reference evidence="6 7" key="1">
    <citation type="submission" date="2016-11" db="EMBL/GenBank/DDBJ databases">
        <authorList>
            <person name="Jaros S."/>
            <person name="Januszkiewicz K."/>
            <person name="Wedrychowicz H."/>
        </authorList>
    </citation>
    <scope>NUCLEOTIDE SEQUENCE [LARGE SCALE GENOMIC DNA]</scope>
    <source>
        <strain evidence="6 7">DSM 21758</strain>
    </source>
</reference>
<dbReference type="GO" id="GO:0004527">
    <property type="term" value="F:exonuclease activity"/>
    <property type="evidence" value="ECO:0007669"/>
    <property type="project" value="UniProtKB-KW"/>
</dbReference>
<comment type="similarity">
    <text evidence="1">Belongs to the SMC family. SbcC subfamily.</text>
</comment>
<accession>A0A1M6ST14</accession>
<keyword evidence="6" id="KW-0540">Nuclease</keyword>
<dbReference type="Proteomes" id="UP000184310">
    <property type="component" value="Unassembled WGS sequence"/>
</dbReference>
<dbReference type="PANTHER" id="PTHR32114">
    <property type="entry name" value="ABC TRANSPORTER ABCH.3"/>
    <property type="match status" value="1"/>
</dbReference>
<comment type="subunit">
    <text evidence="2">Heterodimer of SbcC and SbcD.</text>
</comment>
<dbReference type="Pfam" id="PF13476">
    <property type="entry name" value="AAA_23"/>
    <property type="match status" value="1"/>
</dbReference>
<protein>
    <recommendedName>
        <fullName evidence="3">Nuclease SbcCD subunit C</fullName>
    </recommendedName>
</protein>
<organism evidence="6 7">
    <name type="scientific">Clostridium cavendishii DSM 21758</name>
    <dbReference type="NCBI Taxonomy" id="1121302"/>
    <lineage>
        <taxon>Bacteria</taxon>
        <taxon>Bacillati</taxon>
        <taxon>Bacillota</taxon>
        <taxon>Clostridia</taxon>
        <taxon>Eubacteriales</taxon>
        <taxon>Clostridiaceae</taxon>
        <taxon>Clostridium</taxon>
    </lineage>
</organism>
<dbReference type="STRING" id="1121302.SAMN02745163_03869"/>
<keyword evidence="4" id="KW-0175">Coiled coil</keyword>
<sequence length="1046" mass="120516">MKPLMLKISAFGPYAGEEVIDFSLLNGKNLFLITGPTGAGKTTIFDAISFALFGEASGSSRDTDGLRSDFAKEDILTYVELEFEIRGKKYCIKRQPQQYVKKARGDGFTIKKSDAEFILSESKVITGVMNVDQAIRDLIGIDKNQFRQIVMLPQGEFRKLLEADSKDREDIFRRIFNTYSFLDIQKKLYEKEKELRDLMGVLILNRANNISKIDYGNDELLESLIKSKDYNVSEIIENTLRLIDLDEKERQNLKNKLENIKSLQRELQNEIIKAEEINKKFKYKEEIEAKLELELQKGLEFEEKQTELVKAKKASIIKKYEENYVKNINNLEVRKKSYEIANNSLYENEKKLKIAQDDFNKEEANKEEKKFLIEEISKLKKQEEKLKGYEEKKEQLKILNLNLQKNREEKKQLSMNIEEIKKKIEESHNARMEVAKYDTELVNLKVSLDKNSSDKAALLNLFNSYKEYSNKVKVYEEKVLQFNKYEKTYKDLKESFEVKDELFKKGQAGLLAKTLIDGCKCPVCGSLEHPEKAKIIDGIPTEEELKALRIEFEKADKSYNELLSELKVYHKDKDSFFENNTKVMENELVKLLGNEIISETDIKIKKDRLIVIGKSVAKNIEDLNLQKLNLEKISEKLKKTYGDLESLNKELKILEIKNNEISNLELDIYGKIQATEVSLREIEKEITDELRSLKNLQNKILNLSNRLQLLEENYKKAQDNLNTMSNIVAASKKDKEVKNQELIKSEAESKEAKEEFESSIKKSDFKNTEDYKNSYRNEEFIEILEKQINSYKQNLNTLQELFKKATEDIKNLTIVNIGEFKIKLNEALEGEKELLNKDNIIFARVKNNNDLLKEIENINAKLGDKEEEYKIIGELAKVSNGDNPKKITFERYVLAAYFDEIISAANMRLDKMANGRFRLKRKEDKGKGRKQEGLELEVFDSYTGKSRHVKTLSGGESFKASLSLALGLADVVQNYSGGIVLDTMFVDEGFGTLDPASLDNAIECLLALQQGGRLVGIISHVNELRERVDSILEVTAGKNGSTARFK</sequence>
<gene>
    <name evidence="6" type="ORF">SAMN02745163_03869</name>
</gene>
<evidence type="ECO:0000256" key="3">
    <source>
        <dbReference type="ARBA" id="ARBA00013368"/>
    </source>
</evidence>
<dbReference type="GO" id="GO:0006302">
    <property type="term" value="P:double-strand break repair"/>
    <property type="evidence" value="ECO:0007669"/>
    <property type="project" value="InterPro"/>
</dbReference>
<feature type="coiled-coil region" evidence="4">
    <location>
        <begin position="236"/>
        <end position="280"/>
    </location>
</feature>
<keyword evidence="6" id="KW-0378">Hydrolase</keyword>